<dbReference type="EMBL" id="JYNV01000082">
    <property type="protein sequence ID" value="KZM27025.1"/>
    <property type="molecule type" value="Genomic_DNA"/>
</dbReference>
<keyword evidence="3" id="KW-1185">Reference proteome</keyword>
<dbReference type="Gene3D" id="3.30.710.10">
    <property type="entry name" value="Potassium Channel Kv1.1, Chain A"/>
    <property type="match status" value="1"/>
</dbReference>
<organism evidence="2 3">
    <name type="scientific">Didymella rabiei</name>
    <name type="common">Chickpea ascochyta blight fungus</name>
    <name type="synonym">Mycosphaerella rabiei</name>
    <dbReference type="NCBI Taxonomy" id="5454"/>
    <lineage>
        <taxon>Eukaryota</taxon>
        <taxon>Fungi</taxon>
        <taxon>Dikarya</taxon>
        <taxon>Ascomycota</taxon>
        <taxon>Pezizomycotina</taxon>
        <taxon>Dothideomycetes</taxon>
        <taxon>Pleosporomycetidae</taxon>
        <taxon>Pleosporales</taxon>
        <taxon>Pleosporineae</taxon>
        <taxon>Didymellaceae</taxon>
        <taxon>Ascochyta</taxon>
    </lineage>
</organism>
<accession>A0A163KII6</accession>
<name>A0A163KII6_DIDRA</name>
<dbReference type="InterPro" id="IPR011333">
    <property type="entry name" value="SKP1/BTB/POZ_sf"/>
</dbReference>
<dbReference type="Proteomes" id="UP000076837">
    <property type="component" value="Unassembled WGS sequence"/>
</dbReference>
<sequence>MSWKFSMNDFCEAQQQFAALTNPLMGSVTGSTGLVAPQAVFPSPVISSKRPLDLGRQLKTSVAKADITHPTLSKTVSIPNTSSQDSTPNANANVVAGTLAASKQHEDSSRLCQRCWWASSRSSENTPCASRGSSRQSACDTTQLAGPTGRSKKWGLPRALPSHSSLFFKVATRNMTDAYSKKPIELPGYQPAVFAMFLEWMYWGSYNAPNGVFASECGHDIEAWILGDKLEAAGFQNVAMNHLYLQYNAPDSLKPLTIETVTHVCARTATGSPLRLFLLDVLAQHFTGNERAKGALEDWDVALQKYPDARLLLLAGFRTYGSSGSSVKPKKNYLVKSKKVHSIRETGSAVQLDTTVSADSSA</sequence>
<protein>
    <submittedName>
        <fullName evidence="2">Uncharacterized protein</fullName>
    </submittedName>
</protein>
<dbReference type="OrthoDB" id="3791982at2759"/>
<evidence type="ECO:0000313" key="3">
    <source>
        <dbReference type="Proteomes" id="UP000076837"/>
    </source>
</evidence>
<feature type="compositionally biased region" description="Polar residues" evidence="1">
    <location>
        <begin position="122"/>
        <end position="145"/>
    </location>
</feature>
<gene>
    <name evidence="2" type="ORF">ST47_g1843</name>
</gene>
<comment type="caution">
    <text evidence="2">The sequence shown here is derived from an EMBL/GenBank/DDBJ whole genome shotgun (WGS) entry which is preliminary data.</text>
</comment>
<dbReference type="STRING" id="5454.A0A163KII6"/>
<feature type="region of interest" description="Disordered" evidence="1">
    <location>
        <begin position="122"/>
        <end position="154"/>
    </location>
</feature>
<dbReference type="AlphaFoldDB" id="A0A163KII6"/>
<reference evidence="2 3" key="1">
    <citation type="journal article" date="2016" name="Sci. Rep.">
        <title>Draft genome sequencing and secretome analysis of fungal phytopathogen Ascochyta rabiei provides insight into the necrotrophic effector repertoire.</title>
        <authorList>
            <person name="Verma S."/>
            <person name="Gazara R.K."/>
            <person name="Nizam S."/>
            <person name="Parween S."/>
            <person name="Chattopadhyay D."/>
            <person name="Verma P.K."/>
        </authorList>
    </citation>
    <scope>NUCLEOTIDE SEQUENCE [LARGE SCALE GENOMIC DNA]</scope>
    <source>
        <strain evidence="2 3">ArDII</strain>
    </source>
</reference>
<evidence type="ECO:0000256" key="1">
    <source>
        <dbReference type="SAM" id="MobiDB-lite"/>
    </source>
</evidence>
<proteinExistence type="predicted"/>
<evidence type="ECO:0000313" key="2">
    <source>
        <dbReference type="EMBL" id="KZM27025.1"/>
    </source>
</evidence>